<reference evidence="1" key="1">
    <citation type="submission" date="2023-04" db="EMBL/GenBank/DDBJ databases">
        <authorList>
            <person name="Vijverberg K."/>
            <person name="Xiong W."/>
            <person name="Schranz E."/>
        </authorList>
    </citation>
    <scope>NUCLEOTIDE SEQUENCE</scope>
</reference>
<gene>
    <name evidence="1" type="ORF">LSALG_LOCUS14532</name>
</gene>
<proteinExistence type="predicted"/>
<dbReference type="Proteomes" id="UP001177003">
    <property type="component" value="Chromosome 3"/>
</dbReference>
<dbReference type="SUPFAM" id="SSF50630">
    <property type="entry name" value="Acid proteases"/>
    <property type="match status" value="1"/>
</dbReference>
<keyword evidence="2" id="KW-1185">Reference proteome</keyword>
<dbReference type="InterPro" id="IPR021109">
    <property type="entry name" value="Peptidase_aspartic_dom_sf"/>
</dbReference>
<dbReference type="Gene3D" id="1.10.472.10">
    <property type="entry name" value="Cyclin-like"/>
    <property type="match status" value="1"/>
</dbReference>
<protein>
    <recommendedName>
        <fullName evidence="3">Peptidase A1 domain-containing protein</fullName>
    </recommendedName>
</protein>
<dbReference type="EMBL" id="OX465079">
    <property type="protein sequence ID" value="CAI9274447.1"/>
    <property type="molecule type" value="Genomic_DNA"/>
</dbReference>
<evidence type="ECO:0008006" key="3">
    <source>
        <dbReference type="Google" id="ProtNLM"/>
    </source>
</evidence>
<dbReference type="Gene3D" id="2.40.70.10">
    <property type="entry name" value="Acid Proteases"/>
    <property type="match status" value="1"/>
</dbReference>
<organism evidence="1 2">
    <name type="scientific">Lactuca saligna</name>
    <name type="common">Willowleaf lettuce</name>
    <dbReference type="NCBI Taxonomy" id="75948"/>
    <lineage>
        <taxon>Eukaryota</taxon>
        <taxon>Viridiplantae</taxon>
        <taxon>Streptophyta</taxon>
        <taxon>Embryophyta</taxon>
        <taxon>Tracheophyta</taxon>
        <taxon>Spermatophyta</taxon>
        <taxon>Magnoliopsida</taxon>
        <taxon>eudicotyledons</taxon>
        <taxon>Gunneridae</taxon>
        <taxon>Pentapetalae</taxon>
        <taxon>asterids</taxon>
        <taxon>campanulids</taxon>
        <taxon>Asterales</taxon>
        <taxon>Asteraceae</taxon>
        <taxon>Cichorioideae</taxon>
        <taxon>Cichorieae</taxon>
        <taxon>Lactucinae</taxon>
        <taxon>Lactuca</taxon>
    </lineage>
</organism>
<accession>A0AA35YIC6</accession>
<evidence type="ECO:0000313" key="2">
    <source>
        <dbReference type="Proteomes" id="UP001177003"/>
    </source>
</evidence>
<name>A0AA35YIC6_LACSI</name>
<sequence length="135" mass="15582">MGLVSQFKAPKYDEPNSPKDQFQWLYTNGLLGWRYTWCIGFQRVQNGVLIFGDIVLKDKIFVYDLSKKRIGWTDYDCSSDVNVFITSSKDEFKNAGELNESTSSRTTSVLQALWGFVNDMYKTNVILMLPPHLIH</sequence>
<evidence type="ECO:0000313" key="1">
    <source>
        <dbReference type="EMBL" id="CAI9274447.1"/>
    </source>
</evidence>
<dbReference type="AlphaFoldDB" id="A0AA35YIC6"/>